<dbReference type="RefSeq" id="XP_065669539.1">
    <property type="nucleotide sequence ID" value="XM_065813467.1"/>
</dbReference>
<reference evidence="2" key="1">
    <citation type="submission" date="2025-08" db="UniProtKB">
        <authorList>
            <consortium name="RefSeq"/>
        </authorList>
    </citation>
    <scope>IDENTIFICATION</scope>
</reference>
<sequence>MKVQHIHFIFGLCFVWQFDSKKFYHKSLPQLNLNNEKEEKVYLVCLRKKYDIYFMNCTPTNLNLPSSTTTNITLPYSSQTNFTLFSKTPANFILPNSTYINVTLANNTINETFLHVSFNKKPLEILRRHHSKRLSKNKKTKFLPNAAKKTENKLDIIVTADQEQNSEIVLSRKVFGTFYGITSTSSILNMNTAARLEIPTKIPTGQKEETFEDYYSSDHGEHVLKLHKSSIKDRLEAPIQSSEVEIYPLEVNIVSSKNGIQPSEVSDLQPIQSILFFSNRPIANNKQTSAILPTPFIRSYSTIMPTFTQSYFISDINNRVLYNNSIKSTTLNISNSVQFNHEEQKKNISFSTIILMTRTSDIRHTSAIIDKAFTHLNSSKQIETIIRQSFIQAASTIILNQTKKPDEQARFQQHSADKKNVYLNNDKQVESSANSSFLTISKILGKNFLVKFEILRLFTHPLYTKSSEAYQLLKKRTEKAVSELYNGYEEFKGCKVVGMNRVKKDNMTSVEMEIYFTERGGSHLKPLQQQLTTGKLGDKQTEKEIEIALLNDGITDINWCLPPCLNAYQCYPNCEKKCCEFSKFKINFNRQLDKNQYNWHSAVNPYSRYPTINPFGYSTKNSYDRYLFEKQNAGNPTIKQYDGYPSINDFLKYNDMTMNNQPKSIQLQKNEYEKLPYSSTNVEDNSNLKKLNPVYVIYKYIPINVDESVYPINKYDMNVAGSMYPNDKYQPSLEMENQQMFCDPFCKYKCLPACHKVCCTTK</sequence>
<name>A0ABM4D5H1_HYDVU</name>
<evidence type="ECO:0000313" key="2">
    <source>
        <dbReference type="RefSeq" id="XP_065669539.1"/>
    </source>
</evidence>
<proteinExistence type="predicted"/>
<protein>
    <submittedName>
        <fullName evidence="2">Uncharacterized protein LOC100214223 isoform X4</fullName>
    </submittedName>
</protein>
<evidence type="ECO:0000313" key="1">
    <source>
        <dbReference type="Proteomes" id="UP001652625"/>
    </source>
</evidence>
<organism evidence="1 2">
    <name type="scientific">Hydra vulgaris</name>
    <name type="common">Hydra</name>
    <name type="synonym">Hydra attenuata</name>
    <dbReference type="NCBI Taxonomy" id="6087"/>
    <lineage>
        <taxon>Eukaryota</taxon>
        <taxon>Metazoa</taxon>
        <taxon>Cnidaria</taxon>
        <taxon>Hydrozoa</taxon>
        <taxon>Hydroidolina</taxon>
        <taxon>Anthoathecata</taxon>
        <taxon>Aplanulata</taxon>
        <taxon>Hydridae</taxon>
        <taxon>Hydra</taxon>
    </lineage>
</organism>
<keyword evidence="1" id="KW-1185">Reference proteome</keyword>
<gene>
    <name evidence="2" type="primary">LOC100214223</name>
</gene>
<dbReference type="GeneID" id="100214223"/>
<accession>A0ABM4D5H1</accession>
<dbReference type="Proteomes" id="UP001652625">
    <property type="component" value="Chromosome 12"/>
</dbReference>